<organism evidence="1 2">
    <name type="scientific">Kineococcus mangrovi</name>
    <dbReference type="NCBI Taxonomy" id="1660183"/>
    <lineage>
        <taxon>Bacteria</taxon>
        <taxon>Bacillati</taxon>
        <taxon>Actinomycetota</taxon>
        <taxon>Actinomycetes</taxon>
        <taxon>Kineosporiales</taxon>
        <taxon>Kineosporiaceae</taxon>
        <taxon>Kineococcus</taxon>
    </lineage>
</organism>
<accession>A0ABV4IAE8</accession>
<reference evidence="1 2" key="1">
    <citation type="submission" date="2024-07" db="EMBL/GenBank/DDBJ databases">
        <authorList>
            <person name="Thanompreechachai J."/>
            <person name="Duangmal K."/>
        </authorList>
    </citation>
    <scope>NUCLEOTIDE SEQUENCE [LARGE SCALE GENOMIC DNA]</scope>
    <source>
        <strain evidence="1 2">TBRC 1896</strain>
    </source>
</reference>
<dbReference type="Proteomes" id="UP001566476">
    <property type="component" value="Unassembled WGS sequence"/>
</dbReference>
<protein>
    <submittedName>
        <fullName evidence="1">Uncharacterized protein</fullName>
    </submittedName>
</protein>
<sequence length="135" mass="14742">MTVQTTAQELEREHTLLTAAHRYDDLRLRHALLGSAPPAEGGVHLPRHEALELLALGEVLSRKASYGRQLAVRAARAAGASWSQIAAATGVTKQSAWEAHQAWIQAQADAHRAHDWEGFSAEEERDARRLAGPPD</sequence>
<proteinExistence type="predicted"/>
<evidence type="ECO:0000313" key="2">
    <source>
        <dbReference type="Proteomes" id="UP001566476"/>
    </source>
</evidence>
<evidence type="ECO:0000313" key="1">
    <source>
        <dbReference type="EMBL" id="MEZ0494589.1"/>
    </source>
</evidence>
<comment type="caution">
    <text evidence="1">The sequence shown here is derived from an EMBL/GenBank/DDBJ whole genome shotgun (WGS) entry which is preliminary data.</text>
</comment>
<gene>
    <name evidence="1" type="ORF">AB2L28_20315</name>
</gene>
<name>A0ABV4IAE8_9ACTN</name>
<dbReference type="EMBL" id="JBGGTQ010000013">
    <property type="protein sequence ID" value="MEZ0494589.1"/>
    <property type="molecule type" value="Genomic_DNA"/>
</dbReference>
<keyword evidence="2" id="KW-1185">Reference proteome</keyword>
<dbReference type="RefSeq" id="WP_370720819.1">
    <property type="nucleotide sequence ID" value="NZ_JBGGTQ010000013.1"/>
</dbReference>